<dbReference type="Proteomes" id="UP000385207">
    <property type="component" value="Unassembled WGS sequence"/>
</dbReference>
<dbReference type="SUPFAM" id="SSF54427">
    <property type="entry name" value="NTF2-like"/>
    <property type="match status" value="1"/>
</dbReference>
<dbReference type="AlphaFoldDB" id="A0A5E7N3D8"/>
<accession>A0A5E7N3D8</accession>
<evidence type="ECO:0000313" key="2">
    <source>
        <dbReference type="Proteomes" id="UP000385207"/>
    </source>
</evidence>
<dbReference type="Pfam" id="PF14534">
    <property type="entry name" value="DUF4440"/>
    <property type="match status" value="1"/>
</dbReference>
<protein>
    <submittedName>
        <fullName evidence="1">Uncharacterized protein</fullName>
    </submittedName>
</protein>
<dbReference type="InterPro" id="IPR032710">
    <property type="entry name" value="NTF2-like_dom_sf"/>
</dbReference>
<name>A0A5E7N3D8_PSEFL</name>
<dbReference type="OrthoDB" id="8912653at2"/>
<dbReference type="InterPro" id="IPR027843">
    <property type="entry name" value="DUF4440"/>
</dbReference>
<dbReference type="Gene3D" id="3.10.450.50">
    <property type="match status" value="1"/>
</dbReference>
<organism evidence="1 2">
    <name type="scientific">Pseudomonas fluorescens</name>
    <dbReference type="NCBI Taxonomy" id="294"/>
    <lineage>
        <taxon>Bacteria</taxon>
        <taxon>Pseudomonadati</taxon>
        <taxon>Pseudomonadota</taxon>
        <taxon>Gammaproteobacteria</taxon>
        <taxon>Pseudomonadales</taxon>
        <taxon>Pseudomonadaceae</taxon>
        <taxon>Pseudomonas</taxon>
    </lineage>
</organism>
<reference evidence="1 2" key="1">
    <citation type="submission" date="2019-09" db="EMBL/GenBank/DDBJ databases">
        <authorList>
            <person name="Chandra G."/>
            <person name="Truman W A."/>
        </authorList>
    </citation>
    <scope>NUCLEOTIDE SEQUENCE [LARGE SCALE GENOMIC DNA]</scope>
    <source>
        <strain evidence="1">PS862</strain>
    </source>
</reference>
<dbReference type="RefSeq" id="WP_150746501.1">
    <property type="nucleotide sequence ID" value="NZ_CABVHE010000031.1"/>
</dbReference>
<evidence type="ECO:0000313" key="1">
    <source>
        <dbReference type="EMBL" id="VVP31581.1"/>
    </source>
</evidence>
<gene>
    <name evidence="1" type="ORF">PS862_04396</name>
</gene>
<sequence>MSNEPSITALISSLEERRYQAMQSNDLENIQRLLHPELSYVHSSGKVDNRESFLNNLRDGLSIYHRIQHVVHKVHQSGDTAIVFGEMVADITSHGVAKTIQNRTLNVWLRTGMDWQLFAYQPTPIAPRSSSLPACGE</sequence>
<proteinExistence type="predicted"/>
<dbReference type="EMBL" id="CABVII010000022">
    <property type="protein sequence ID" value="VVP31581.1"/>
    <property type="molecule type" value="Genomic_DNA"/>
</dbReference>